<accession>A0AAE2YR25</accession>
<keyword evidence="2 4" id="KW-0547">Nucleotide-binding</keyword>
<keyword evidence="7" id="KW-1185">Reference proteome</keyword>
<dbReference type="GO" id="GO:0009396">
    <property type="term" value="P:folic acid-containing compound biosynthetic process"/>
    <property type="evidence" value="ECO:0007669"/>
    <property type="project" value="TreeGrafter"/>
</dbReference>
<dbReference type="GO" id="GO:0046872">
    <property type="term" value="F:metal ion binding"/>
    <property type="evidence" value="ECO:0007669"/>
    <property type="project" value="UniProtKB-KW"/>
</dbReference>
<proteinExistence type="inferred from homology"/>
<dbReference type="PANTHER" id="PTHR23407:SF1">
    <property type="entry name" value="5-FORMYLTETRAHYDROFOLATE CYCLO-LIGASE"/>
    <property type="match status" value="1"/>
</dbReference>
<evidence type="ECO:0000256" key="2">
    <source>
        <dbReference type="ARBA" id="ARBA00022741"/>
    </source>
</evidence>
<dbReference type="Gene3D" id="3.40.50.10420">
    <property type="entry name" value="NagB/RpiA/CoA transferase-like"/>
    <property type="match status" value="1"/>
</dbReference>
<evidence type="ECO:0000256" key="4">
    <source>
        <dbReference type="PIRSR" id="PIRSR006806-1"/>
    </source>
</evidence>
<dbReference type="InterPro" id="IPR024185">
    <property type="entry name" value="FTHF_cligase-like_sf"/>
</dbReference>
<dbReference type="SUPFAM" id="SSF100950">
    <property type="entry name" value="NagB/RpiA/CoA transferase-like"/>
    <property type="match status" value="1"/>
</dbReference>
<dbReference type="EC" id="6.3.3.2" evidence="5"/>
<keyword evidence="5" id="KW-0460">Magnesium</keyword>
<feature type="binding site" evidence="4">
    <location>
        <position position="49"/>
    </location>
    <ligand>
        <name>substrate</name>
    </ligand>
</feature>
<comment type="cofactor">
    <cofactor evidence="5">
        <name>Mg(2+)</name>
        <dbReference type="ChEBI" id="CHEBI:18420"/>
    </cofactor>
</comment>
<dbReference type="PIRSF" id="PIRSF006806">
    <property type="entry name" value="FTHF_cligase"/>
    <property type="match status" value="1"/>
</dbReference>
<reference evidence="6" key="1">
    <citation type="journal article" date="2021" name="ISME J.">
        <title>Genomic evolution of the class Acidithiobacillia: deep-branching Proteobacteria living in extreme acidic conditions.</title>
        <authorList>
            <person name="Moya-Beltran A."/>
            <person name="Beard S."/>
            <person name="Rojas-Villalobos C."/>
            <person name="Issotta F."/>
            <person name="Gallardo Y."/>
            <person name="Ulloa R."/>
            <person name="Giaveno A."/>
            <person name="Degli Esposti M."/>
            <person name="Johnson D.B."/>
            <person name="Quatrini R."/>
        </authorList>
    </citation>
    <scope>NUCLEOTIDE SEQUENCE</scope>
    <source>
        <strain evidence="6">VAN18-1</strain>
    </source>
</reference>
<dbReference type="GO" id="GO:0030272">
    <property type="term" value="F:5-formyltetrahydrofolate cyclo-ligase activity"/>
    <property type="evidence" value="ECO:0007669"/>
    <property type="project" value="UniProtKB-EC"/>
</dbReference>
<dbReference type="NCBIfam" id="TIGR02727">
    <property type="entry name" value="MTHFS_bact"/>
    <property type="match status" value="1"/>
</dbReference>
<evidence type="ECO:0000256" key="3">
    <source>
        <dbReference type="ARBA" id="ARBA00022840"/>
    </source>
</evidence>
<dbReference type="PANTHER" id="PTHR23407">
    <property type="entry name" value="ATPASE INHIBITOR/5-FORMYLTETRAHYDROFOLATE CYCLO-LIGASE"/>
    <property type="match status" value="1"/>
</dbReference>
<dbReference type="AlphaFoldDB" id="A0AAE2YR25"/>
<dbReference type="InterPro" id="IPR002698">
    <property type="entry name" value="FTHF_cligase"/>
</dbReference>
<dbReference type="GO" id="GO:0035999">
    <property type="term" value="P:tetrahydrofolate interconversion"/>
    <property type="evidence" value="ECO:0007669"/>
    <property type="project" value="TreeGrafter"/>
</dbReference>
<feature type="binding site" evidence="4">
    <location>
        <begin position="129"/>
        <end position="137"/>
    </location>
    <ligand>
        <name>ATP</name>
        <dbReference type="ChEBI" id="CHEBI:30616"/>
    </ligand>
</feature>
<keyword evidence="3 4" id="KW-0067">ATP-binding</keyword>
<evidence type="ECO:0000256" key="1">
    <source>
        <dbReference type="ARBA" id="ARBA00010638"/>
    </source>
</evidence>
<gene>
    <name evidence="6" type="ORF">HFQ13_11460</name>
</gene>
<name>A0AAE2YR25_9PROT</name>
<keyword evidence="5" id="KW-0479">Metal-binding</keyword>
<organism evidence="6 7">
    <name type="scientific">Igneacidithiobacillus copahuensis</name>
    <dbReference type="NCBI Taxonomy" id="2724909"/>
    <lineage>
        <taxon>Bacteria</taxon>
        <taxon>Pseudomonadati</taxon>
        <taxon>Pseudomonadota</taxon>
        <taxon>Acidithiobacillia</taxon>
        <taxon>Acidithiobacillales</taxon>
        <taxon>Acidithiobacillaceae</taxon>
        <taxon>Igneacidithiobacillus</taxon>
    </lineage>
</organism>
<evidence type="ECO:0000256" key="5">
    <source>
        <dbReference type="RuleBase" id="RU361279"/>
    </source>
</evidence>
<dbReference type="Proteomes" id="UP001197378">
    <property type="component" value="Unassembled WGS sequence"/>
</dbReference>
<protein>
    <recommendedName>
        <fullName evidence="5">5-formyltetrahydrofolate cyclo-ligase</fullName>
        <ecNumber evidence="5">6.3.3.2</ecNumber>
    </recommendedName>
</protein>
<evidence type="ECO:0000313" key="6">
    <source>
        <dbReference type="EMBL" id="MBU2788807.1"/>
    </source>
</evidence>
<comment type="similarity">
    <text evidence="1 5">Belongs to the 5-formyltetrahydrofolate cyclo-ligase family.</text>
</comment>
<dbReference type="GO" id="GO:0005524">
    <property type="term" value="F:ATP binding"/>
    <property type="evidence" value="ECO:0007669"/>
    <property type="project" value="UniProtKB-KW"/>
</dbReference>
<evidence type="ECO:0000313" key="7">
    <source>
        <dbReference type="Proteomes" id="UP001197378"/>
    </source>
</evidence>
<dbReference type="InterPro" id="IPR037171">
    <property type="entry name" value="NagB/RpiA_transferase-like"/>
</dbReference>
<dbReference type="Pfam" id="PF01812">
    <property type="entry name" value="5-FTHF_cyc-lig"/>
    <property type="match status" value="1"/>
</dbReference>
<dbReference type="EMBL" id="JAAXYO010000165">
    <property type="protein sequence ID" value="MBU2788807.1"/>
    <property type="molecule type" value="Genomic_DNA"/>
</dbReference>
<comment type="caution">
    <text evidence="6">The sequence shown here is derived from an EMBL/GenBank/DDBJ whole genome shotgun (WGS) entry which is preliminary data.</text>
</comment>
<sequence length="191" mass="21981">MRRSMRQRRASLSAADLRQAEGGLLRQLRNSPILRKAGTVALYWPMRGEIGALPILQLPWSHRQRFFLPVLAGLHATELRFAPFSAGTILSRNRLGIPEPEVPRRYWKSAAELDLLLLPLVAFDTTGQRLGMGGGFYDRSLAALRHRRHWRRPRLVGVAHAFQEVRELPTEPWDIPLDAIATEREYRSFRR</sequence>
<comment type="catalytic activity">
    <reaction evidence="5">
        <text>(6S)-5-formyl-5,6,7,8-tetrahydrofolate + ATP = (6R)-5,10-methenyltetrahydrofolate + ADP + phosphate</text>
        <dbReference type="Rhea" id="RHEA:10488"/>
        <dbReference type="ChEBI" id="CHEBI:30616"/>
        <dbReference type="ChEBI" id="CHEBI:43474"/>
        <dbReference type="ChEBI" id="CHEBI:57455"/>
        <dbReference type="ChEBI" id="CHEBI:57457"/>
        <dbReference type="ChEBI" id="CHEBI:456216"/>
        <dbReference type="EC" id="6.3.3.2"/>
    </reaction>
</comment>
<keyword evidence="6" id="KW-0436">Ligase</keyword>